<gene>
    <name evidence="1" type="ORF">BT96DRAFT_998148</name>
</gene>
<dbReference type="OrthoDB" id="3063716at2759"/>
<dbReference type="AlphaFoldDB" id="A0A6A4HCK7"/>
<proteinExistence type="predicted"/>
<protein>
    <submittedName>
        <fullName evidence="1">Uncharacterized protein</fullName>
    </submittedName>
</protein>
<sequence length="176" mass="20002">MGEQVNRRGVNARIFKLISREEKLINIEPGPPKPPSLNLTPYCSYREPAYEDSEKYAVRRRERPQAVAVDFAWVMRESHKTQLPFPSWSSRVMQATTAEPLATSPLIILQYLQPLRKTRPPVPVEMLAHHPYAVGASPHPDAQRKLQNGYSIGRCYHSVIEDGPTRSKAKAQTTEE</sequence>
<keyword evidence="2" id="KW-1185">Reference proteome</keyword>
<evidence type="ECO:0000313" key="2">
    <source>
        <dbReference type="Proteomes" id="UP000799118"/>
    </source>
</evidence>
<dbReference type="EMBL" id="ML769542">
    <property type="protein sequence ID" value="KAE9394825.1"/>
    <property type="molecule type" value="Genomic_DNA"/>
</dbReference>
<name>A0A6A4HCK7_9AGAR</name>
<dbReference type="Proteomes" id="UP000799118">
    <property type="component" value="Unassembled WGS sequence"/>
</dbReference>
<accession>A0A6A4HCK7</accession>
<reference evidence="1" key="1">
    <citation type="journal article" date="2019" name="Environ. Microbiol.">
        <title>Fungal ecological strategies reflected in gene transcription - a case study of two litter decomposers.</title>
        <authorList>
            <person name="Barbi F."/>
            <person name="Kohler A."/>
            <person name="Barry K."/>
            <person name="Baskaran P."/>
            <person name="Daum C."/>
            <person name="Fauchery L."/>
            <person name="Ihrmark K."/>
            <person name="Kuo A."/>
            <person name="LaButti K."/>
            <person name="Lipzen A."/>
            <person name="Morin E."/>
            <person name="Grigoriev I.V."/>
            <person name="Henrissat B."/>
            <person name="Lindahl B."/>
            <person name="Martin F."/>
        </authorList>
    </citation>
    <scope>NUCLEOTIDE SEQUENCE</scope>
    <source>
        <strain evidence="1">JB14</strain>
    </source>
</reference>
<organism evidence="1 2">
    <name type="scientific">Gymnopus androsaceus JB14</name>
    <dbReference type="NCBI Taxonomy" id="1447944"/>
    <lineage>
        <taxon>Eukaryota</taxon>
        <taxon>Fungi</taxon>
        <taxon>Dikarya</taxon>
        <taxon>Basidiomycota</taxon>
        <taxon>Agaricomycotina</taxon>
        <taxon>Agaricomycetes</taxon>
        <taxon>Agaricomycetidae</taxon>
        <taxon>Agaricales</taxon>
        <taxon>Marasmiineae</taxon>
        <taxon>Omphalotaceae</taxon>
        <taxon>Gymnopus</taxon>
    </lineage>
</organism>
<evidence type="ECO:0000313" key="1">
    <source>
        <dbReference type="EMBL" id="KAE9394825.1"/>
    </source>
</evidence>